<evidence type="ECO:0000256" key="3">
    <source>
        <dbReference type="ARBA" id="ARBA00004406"/>
    </source>
</evidence>
<dbReference type="Pfam" id="PF00067">
    <property type="entry name" value="p450"/>
    <property type="match status" value="1"/>
</dbReference>
<evidence type="ECO:0008006" key="17">
    <source>
        <dbReference type="Google" id="ProtNLM"/>
    </source>
</evidence>
<keyword evidence="12" id="KW-0472">Membrane</keyword>
<evidence type="ECO:0000313" key="16">
    <source>
        <dbReference type="Proteomes" id="UP001154078"/>
    </source>
</evidence>
<dbReference type="FunFam" id="1.10.630.10:FF:000042">
    <property type="entry name" value="Cytochrome P450"/>
    <property type="match status" value="1"/>
</dbReference>
<dbReference type="CDD" id="cd11056">
    <property type="entry name" value="CYP6-like"/>
    <property type="match status" value="1"/>
</dbReference>
<keyword evidence="10 13" id="KW-0408">Iron</keyword>
<keyword evidence="7" id="KW-0256">Endoplasmic reticulum</keyword>
<evidence type="ECO:0000313" key="15">
    <source>
        <dbReference type="EMBL" id="CAH0564733.1"/>
    </source>
</evidence>
<evidence type="ECO:0000256" key="4">
    <source>
        <dbReference type="ARBA" id="ARBA00010617"/>
    </source>
</evidence>
<evidence type="ECO:0000256" key="12">
    <source>
        <dbReference type="ARBA" id="ARBA00023136"/>
    </source>
</evidence>
<name>A0A9P0BJA2_BRAAE</name>
<comment type="similarity">
    <text evidence="4 14">Belongs to the cytochrome P450 family.</text>
</comment>
<evidence type="ECO:0000256" key="5">
    <source>
        <dbReference type="ARBA" id="ARBA00022617"/>
    </source>
</evidence>
<feature type="binding site" description="axial binding residue" evidence="13">
    <location>
        <position position="461"/>
    </location>
    <ligand>
        <name>heme</name>
        <dbReference type="ChEBI" id="CHEBI:30413"/>
    </ligand>
    <ligandPart>
        <name>Fe</name>
        <dbReference type="ChEBI" id="CHEBI:18248"/>
    </ligandPart>
</feature>
<evidence type="ECO:0000256" key="13">
    <source>
        <dbReference type="PIRSR" id="PIRSR602401-1"/>
    </source>
</evidence>
<dbReference type="GO" id="GO:0016705">
    <property type="term" value="F:oxidoreductase activity, acting on paired donors, with incorporation or reduction of molecular oxygen"/>
    <property type="evidence" value="ECO:0007669"/>
    <property type="project" value="InterPro"/>
</dbReference>
<reference evidence="15" key="1">
    <citation type="submission" date="2021-12" db="EMBL/GenBank/DDBJ databases">
        <authorList>
            <person name="King R."/>
        </authorList>
    </citation>
    <scope>NUCLEOTIDE SEQUENCE</scope>
</reference>
<protein>
    <recommendedName>
        <fullName evidence="17">Cytochrome P450</fullName>
    </recommendedName>
</protein>
<sequence length="516" mass="59710">MIWILVFILVAIFFYFYVYKPHQYWKNAGVQASGFPLPIVGNSLPQIIGSLSMAEFIEKIYKTQENVRYLGLYMGNLPVLILKDTELIKQILIKDFDHFSDHRPFIPSESDPLWGNNLFALTGPKWRDMRTVMTPAFTSSKMKQIFLLINETTENFAQHFEDKNEDLISLNLKETFSRLATDIIATTAFGLKVDSLKDPNNDFYLMGKEVTTFTAWQIIKSFAFMIIPKIYKEFLLFRIISIRIFSEEISNFFRGLIKETIEFRESKNIKRPDIIHVLMEARKNNKEDTMVDTERQVFKNVTIDDITSQAVSFFFAGFDSVSGCMSFTAYELAVQQDCQNKLRDEIMKTLKECDGKLTYEALAEMKYMDMVVSESLRKWPNAVATDRNCTKPYTIEPKYPNETPVHLKVDQPVLIPIFALQRDPKYFPDPVKFDPERFNSENRANIPPFAYMPFGVGPRACIGARFALMEVKCTMFHLLRSFKIVPVEKSEIPLNIARRSAGLTAENGFWFGLQKL</sequence>
<proteinExistence type="inferred from homology"/>
<dbReference type="Proteomes" id="UP001154078">
    <property type="component" value="Chromosome 9"/>
</dbReference>
<comment type="subcellular location">
    <subcellularLocation>
        <location evidence="3">Endoplasmic reticulum membrane</location>
        <topology evidence="3">Peripheral membrane protein</topology>
    </subcellularLocation>
    <subcellularLocation>
        <location evidence="2">Microsome membrane</location>
        <topology evidence="2">Peripheral membrane protein</topology>
    </subcellularLocation>
</comment>
<dbReference type="InterPro" id="IPR017972">
    <property type="entry name" value="Cyt_P450_CS"/>
</dbReference>
<evidence type="ECO:0000256" key="9">
    <source>
        <dbReference type="ARBA" id="ARBA00023002"/>
    </source>
</evidence>
<accession>A0A9P0BJA2</accession>
<evidence type="ECO:0000256" key="1">
    <source>
        <dbReference type="ARBA" id="ARBA00001971"/>
    </source>
</evidence>
<organism evidence="15 16">
    <name type="scientific">Brassicogethes aeneus</name>
    <name type="common">Rape pollen beetle</name>
    <name type="synonym">Meligethes aeneus</name>
    <dbReference type="NCBI Taxonomy" id="1431903"/>
    <lineage>
        <taxon>Eukaryota</taxon>
        <taxon>Metazoa</taxon>
        <taxon>Ecdysozoa</taxon>
        <taxon>Arthropoda</taxon>
        <taxon>Hexapoda</taxon>
        <taxon>Insecta</taxon>
        <taxon>Pterygota</taxon>
        <taxon>Neoptera</taxon>
        <taxon>Endopterygota</taxon>
        <taxon>Coleoptera</taxon>
        <taxon>Polyphaga</taxon>
        <taxon>Cucujiformia</taxon>
        <taxon>Nitidulidae</taxon>
        <taxon>Meligethinae</taxon>
        <taxon>Brassicogethes</taxon>
    </lineage>
</organism>
<evidence type="ECO:0000256" key="8">
    <source>
        <dbReference type="ARBA" id="ARBA00022848"/>
    </source>
</evidence>
<dbReference type="GO" id="GO:0020037">
    <property type="term" value="F:heme binding"/>
    <property type="evidence" value="ECO:0007669"/>
    <property type="project" value="InterPro"/>
</dbReference>
<evidence type="ECO:0000256" key="11">
    <source>
        <dbReference type="ARBA" id="ARBA00023033"/>
    </source>
</evidence>
<keyword evidence="8" id="KW-0492">Microsome</keyword>
<evidence type="ECO:0000256" key="6">
    <source>
        <dbReference type="ARBA" id="ARBA00022723"/>
    </source>
</evidence>
<dbReference type="GO" id="GO:0004497">
    <property type="term" value="F:monooxygenase activity"/>
    <property type="evidence" value="ECO:0007669"/>
    <property type="project" value="UniProtKB-KW"/>
</dbReference>
<dbReference type="PRINTS" id="PR00385">
    <property type="entry name" value="P450"/>
</dbReference>
<evidence type="ECO:0000256" key="2">
    <source>
        <dbReference type="ARBA" id="ARBA00004174"/>
    </source>
</evidence>
<keyword evidence="16" id="KW-1185">Reference proteome</keyword>
<dbReference type="EMBL" id="OV121140">
    <property type="protein sequence ID" value="CAH0564733.1"/>
    <property type="molecule type" value="Genomic_DNA"/>
</dbReference>
<dbReference type="InterPro" id="IPR036396">
    <property type="entry name" value="Cyt_P450_sf"/>
</dbReference>
<dbReference type="AlphaFoldDB" id="A0A9P0BJA2"/>
<dbReference type="PANTHER" id="PTHR24292">
    <property type="entry name" value="CYTOCHROME P450"/>
    <property type="match status" value="1"/>
</dbReference>
<keyword evidence="5 13" id="KW-0349">Heme</keyword>
<dbReference type="Gene3D" id="1.10.630.10">
    <property type="entry name" value="Cytochrome P450"/>
    <property type="match status" value="1"/>
</dbReference>
<dbReference type="InterPro" id="IPR002401">
    <property type="entry name" value="Cyt_P450_E_grp-I"/>
</dbReference>
<dbReference type="GO" id="GO:0005789">
    <property type="term" value="C:endoplasmic reticulum membrane"/>
    <property type="evidence" value="ECO:0007669"/>
    <property type="project" value="UniProtKB-SubCell"/>
</dbReference>
<comment type="cofactor">
    <cofactor evidence="1 13">
        <name>heme</name>
        <dbReference type="ChEBI" id="CHEBI:30413"/>
    </cofactor>
</comment>
<dbReference type="PANTHER" id="PTHR24292:SF54">
    <property type="entry name" value="CYP9F3-RELATED"/>
    <property type="match status" value="1"/>
</dbReference>
<evidence type="ECO:0000256" key="7">
    <source>
        <dbReference type="ARBA" id="ARBA00022824"/>
    </source>
</evidence>
<evidence type="ECO:0000256" key="10">
    <source>
        <dbReference type="ARBA" id="ARBA00023004"/>
    </source>
</evidence>
<keyword evidence="6 13" id="KW-0479">Metal-binding</keyword>
<keyword evidence="9 14" id="KW-0560">Oxidoreductase</keyword>
<dbReference type="SUPFAM" id="SSF48264">
    <property type="entry name" value="Cytochrome P450"/>
    <property type="match status" value="1"/>
</dbReference>
<dbReference type="GO" id="GO:0005506">
    <property type="term" value="F:iron ion binding"/>
    <property type="evidence" value="ECO:0007669"/>
    <property type="project" value="InterPro"/>
</dbReference>
<dbReference type="PRINTS" id="PR00463">
    <property type="entry name" value="EP450I"/>
</dbReference>
<dbReference type="OrthoDB" id="2789670at2759"/>
<evidence type="ECO:0000256" key="14">
    <source>
        <dbReference type="RuleBase" id="RU000461"/>
    </source>
</evidence>
<dbReference type="PROSITE" id="PS00086">
    <property type="entry name" value="CYTOCHROME_P450"/>
    <property type="match status" value="1"/>
</dbReference>
<dbReference type="InterPro" id="IPR001128">
    <property type="entry name" value="Cyt_P450"/>
</dbReference>
<dbReference type="InterPro" id="IPR050476">
    <property type="entry name" value="Insect_CytP450_Detox"/>
</dbReference>
<gene>
    <name evidence="15" type="ORF">MELIAE_LOCUS13207</name>
</gene>
<keyword evidence="11 14" id="KW-0503">Monooxygenase</keyword>